<accession>A0A8B9GRW6</accession>
<evidence type="ECO:0000313" key="1">
    <source>
        <dbReference type="Ensembl" id="ENSAMXP00005002920.1"/>
    </source>
</evidence>
<dbReference type="AlphaFoldDB" id="A0A8B9GRW6"/>
<evidence type="ECO:0000313" key="2">
    <source>
        <dbReference type="Proteomes" id="UP000694621"/>
    </source>
</evidence>
<organism evidence="1 2">
    <name type="scientific">Astyanax mexicanus</name>
    <name type="common">Blind cave fish</name>
    <name type="synonym">Astyanax fasciatus mexicanus</name>
    <dbReference type="NCBI Taxonomy" id="7994"/>
    <lineage>
        <taxon>Eukaryota</taxon>
        <taxon>Metazoa</taxon>
        <taxon>Chordata</taxon>
        <taxon>Craniata</taxon>
        <taxon>Vertebrata</taxon>
        <taxon>Euteleostomi</taxon>
        <taxon>Actinopterygii</taxon>
        <taxon>Neopterygii</taxon>
        <taxon>Teleostei</taxon>
        <taxon>Ostariophysi</taxon>
        <taxon>Characiformes</taxon>
        <taxon>Characoidei</taxon>
        <taxon>Acestrorhamphidae</taxon>
        <taxon>Acestrorhamphinae</taxon>
        <taxon>Astyanax</taxon>
    </lineage>
</organism>
<reference evidence="1" key="1">
    <citation type="submission" date="2025-08" db="UniProtKB">
        <authorList>
            <consortium name="Ensembl"/>
        </authorList>
    </citation>
    <scope>IDENTIFICATION</scope>
</reference>
<sequence length="165" mass="18417">MHIVQLLTTQMRQKSILVILAPTSFYQQSLQLHSIALYLGSWLGQLSSAHSLLLTLLFSIYTTPLGQVICSHGFSYLSFSPEDPPIFAWISQCLSAWMKEHHLQLNLSKTELGNIHQHNFTITIDSPSLSPTKAARHLGLNQSICPPCLMPGEGLWGIEHLSNEL</sequence>
<dbReference type="Ensembl" id="ENSAMXT00005003315.1">
    <property type="protein sequence ID" value="ENSAMXP00005002920.1"/>
    <property type="gene ID" value="ENSAMXG00005001787.1"/>
</dbReference>
<protein>
    <submittedName>
        <fullName evidence="1">Uncharacterized protein</fullName>
    </submittedName>
</protein>
<dbReference type="Proteomes" id="UP000694621">
    <property type="component" value="Unplaced"/>
</dbReference>
<name>A0A8B9GRW6_ASTMX</name>
<proteinExistence type="predicted"/>